<comment type="caution">
    <text evidence="1">The sequence shown here is derived from an EMBL/GenBank/DDBJ whole genome shotgun (WGS) entry which is preliminary data.</text>
</comment>
<dbReference type="AlphaFoldDB" id="A0A9J5Z0G1"/>
<name>A0A9J5Z0G1_SOLCO</name>
<dbReference type="PANTHER" id="PTHR33710">
    <property type="entry name" value="BNAC02G09200D PROTEIN"/>
    <property type="match status" value="1"/>
</dbReference>
<evidence type="ECO:0000313" key="1">
    <source>
        <dbReference type="EMBL" id="KAG5606401.1"/>
    </source>
</evidence>
<sequence>MVKFEFFVNNHIHVGVISGTEQQLTPHLTFEDGNQILATIIYVKCCKNERLRLWNDLYSISHNFSLPFNCIFKKINGVVVNQGLLNHGNIYLQHLARTKSDHAPLLLSCGVGSQVVFRPFKFLKFWIVGEKFIKIKKNKIKLFFLNRVEITLEISLSIWLSDKKW</sequence>
<keyword evidence="2" id="KW-1185">Reference proteome</keyword>
<dbReference type="Proteomes" id="UP000824120">
    <property type="component" value="Chromosome 5"/>
</dbReference>
<organism evidence="1 2">
    <name type="scientific">Solanum commersonii</name>
    <name type="common">Commerson's wild potato</name>
    <name type="synonym">Commerson's nightshade</name>
    <dbReference type="NCBI Taxonomy" id="4109"/>
    <lineage>
        <taxon>Eukaryota</taxon>
        <taxon>Viridiplantae</taxon>
        <taxon>Streptophyta</taxon>
        <taxon>Embryophyta</taxon>
        <taxon>Tracheophyta</taxon>
        <taxon>Spermatophyta</taxon>
        <taxon>Magnoliopsida</taxon>
        <taxon>eudicotyledons</taxon>
        <taxon>Gunneridae</taxon>
        <taxon>Pentapetalae</taxon>
        <taxon>asterids</taxon>
        <taxon>lamiids</taxon>
        <taxon>Solanales</taxon>
        <taxon>Solanaceae</taxon>
        <taxon>Solanoideae</taxon>
        <taxon>Solaneae</taxon>
        <taxon>Solanum</taxon>
    </lineage>
</organism>
<accession>A0A9J5Z0G1</accession>
<reference evidence="1 2" key="1">
    <citation type="submission" date="2020-09" db="EMBL/GenBank/DDBJ databases">
        <title>De no assembly of potato wild relative species, Solanum commersonii.</title>
        <authorList>
            <person name="Cho K."/>
        </authorList>
    </citation>
    <scope>NUCLEOTIDE SEQUENCE [LARGE SCALE GENOMIC DNA]</scope>
    <source>
        <strain evidence="1">LZ3.2</strain>
        <tissue evidence="1">Leaf</tissue>
    </source>
</reference>
<protein>
    <submittedName>
        <fullName evidence="1">Uncharacterized protein</fullName>
    </submittedName>
</protein>
<dbReference type="PANTHER" id="PTHR33710:SF71">
    <property type="entry name" value="ENDONUCLEASE_EXONUCLEASE_PHOSPHATASE DOMAIN-CONTAINING PROTEIN"/>
    <property type="match status" value="1"/>
</dbReference>
<proteinExistence type="predicted"/>
<gene>
    <name evidence="1" type="ORF">H5410_027893</name>
</gene>
<dbReference type="EMBL" id="JACXVP010000005">
    <property type="protein sequence ID" value="KAG5606401.1"/>
    <property type="molecule type" value="Genomic_DNA"/>
</dbReference>
<evidence type="ECO:0000313" key="2">
    <source>
        <dbReference type="Proteomes" id="UP000824120"/>
    </source>
</evidence>